<evidence type="ECO:0000256" key="2">
    <source>
        <dbReference type="ARBA" id="ARBA00022759"/>
    </source>
</evidence>
<accession>A0AAT9FHY3</accession>
<name>A0AAT9FHY3_9BACT</name>
<dbReference type="KEGG" id="osu:NT6N_05990"/>
<evidence type="ECO:0000256" key="4">
    <source>
        <dbReference type="ARBA" id="ARBA00022801"/>
    </source>
</evidence>
<dbReference type="NCBIfam" id="TIGR00632">
    <property type="entry name" value="vsr"/>
    <property type="match status" value="1"/>
</dbReference>
<protein>
    <recommendedName>
        <fullName evidence="8">Very short patch repair endonuclease</fullName>
    </recommendedName>
</protein>
<sequence>MADIFSKEKRSWVMSQIRGKNTKPERLVRSLLHRQGYRFTINATNNKKLPGKPDIVLPKYHTVIFVHGCFWHGHPDCPSFRIPKTRPDFWQEKITKNRDRDQTAATQLRKAGWNVVTIWECELRNLEKIQTLNRRLPYLIEQKPMEYRFTENTCELPMVAEEEGWYEGDR</sequence>
<dbReference type="EMBL" id="AP026866">
    <property type="protein sequence ID" value="BDS05559.1"/>
    <property type="molecule type" value="Genomic_DNA"/>
</dbReference>
<gene>
    <name evidence="7" type="ORF">NT6N_05990</name>
</gene>
<dbReference type="InterPro" id="IPR011335">
    <property type="entry name" value="Restrct_endonuc-II-like"/>
</dbReference>
<evidence type="ECO:0000256" key="6">
    <source>
        <dbReference type="ARBA" id="ARBA00029466"/>
    </source>
</evidence>
<dbReference type="CDD" id="cd00221">
    <property type="entry name" value="Vsr"/>
    <property type="match status" value="1"/>
</dbReference>
<dbReference type="GO" id="GO:0004519">
    <property type="term" value="F:endonuclease activity"/>
    <property type="evidence" value="ECO:0007669"/>
    <property type="project" value="UniProtKB-KW"/>
</dbReference>
<dbReference type="Gene3D" id="3.40.960.10">
    <property type="entry name" value="VSR Endonuclease"/>
    <property type="match status" value="1"/>
</dbReference>
<dbReference type="REBASE" id="843901">
    <property type="entry name" value="V.VbaNT6NORF5950P"/>
</dbReference>
<proteinExistence type="inferred from homology"/>
<keyword evidence="4" id="KW-0378">Hydrolase</keyword>
<dbReference type="Pfam" id="PF03852">
    <property type="entry name" value="Vsr"/>
    <property type="match status" value="1"/>
</dbReference>
<dbReference type="GO" id="GO:0016787">
    <property type="term" value="F:hydrolase activity"/>
    <property type="evidence" value="ECO:0007669"/>
    <property type="project" value="UniProtKB-KW"/>
</dbReference>
<dbReference type="InterPro" id="IPR004603">
    <property type="entry name" value="DNA_mismatch_endonuc_vsr"/>
</dbReference>
<organism evidence="7">
    <name type="scientific">Oceaniferula spumae</name>
    <dbReference type="NCBI Taxonomy" id="2979115"/>
    <lineage>
        <taxon>Bacteria</taxon>
        <taxon>Pseudomonadati</taxon>
        <taxon>Verrucomicrobiota</taxon>
        <taxon>Verrucomicrobiia</taxon>
        <taxon>Verrucomicrobiales</taxon>
        <taxon>Verrucomicrobiaceae</taxon>
        <taxon>Oceaniferula</taxon>
    </lineage>
</organism>
<reference evidence="7" key="1">
    <citation type="submission" date="2024-07" db="EMBL/GenBank/DDBJ databases">
        <title>Complete genome sequence of Verrucomicrobiaceae bacterium NT6N.</title>
        <authorList>
            <person name="Huang C."/>
            <person name="Takami H."/>
            <person name="Hamasaki K."/>
        </authorList>
    </citation>
    <scope>NUCLEOTIDE SEQUENCE</scope>
    <source>
        <strain evidence="7">NT6N</strain>
    </source>
</reference>
<evidence type="ECO:0000256" key="1">
    <source>
        <dbReference type="ARBA" id="ARBA00022722"/>
    </source>
</evidence>
<comment type="similarity">
    <text evidence="6">Belongs to the Vsr family.</text>
</comment>
<evidence type="ECO:0000256" key="5">
    <source>
        <dbReference type="ARBA" id="ARBA00023204"/>
    </source>
</evidence>
<keyword evidence="5" id="KW-0234">DNA repair</keyword>
<keyword evidence="2" id="KW-0255">Endonuclease</keyword>
<dbReference type="SUPFAM" id="SSF52980">
    <property type="entry name" value="Restriction endonuclease-like"/>
    <property type="match status" value="1"/>
</dbReference>
<evidence type="ECO:0008006" key="8">
    <source>
        <dbReference type="Google" id="ProtNLM"/>
    </source>
</evidence>
<dbReference type="AlphaFoldDB" id="A0AAT9FHY3"/>
<evidence type="ECO:0000313" key="7">
    <source>
        <dbReference type="EMBL" id="BDS05559.1"/>
    </source>
</evidence>
<keyword evidence="3" id="KW-0227">DNA damage</keyword>
<keyword evidence="1" id="KW-0540">Nuclease</keyword>
<evidence type="ECO:0000256" key="3">
    <source>
        <dbReference type="ARBA" id="ARBA00022763"/>
    </source>
</evidence>
<dbReference type="GO" id="GO:0006298">
    <property type="term" value="P:mismatch repair"/>
    <property type="evidence" value="ECO:0007669"/>
    <property type="project" value="InterPro"/>
</dbReference>